<evidence type="ECO:0000313" key="2">
    <source>
        <dbReference type="EMBL" id="MBX34737.1"/>
    </source>
</evidence>
<proteinExistence type="predicted"/>
<sequence>MIRFCRPVKVDKFEFLKKQCNYSPGNEFLYWLIQIGQVVLVVGLYTSRVSLAVSWVLGRRKTFLLYTYIYCSYWNPENTPNYVRLRNIG</sequence>
<evidence type="ECO:0000256" key="1">
    <source>
        <dbReference type="SAM" id="Phobius"/>
    </source>
</evidence>
<protein>
    <submittedName>
        <fullName evidence="2">Uncharacterized protein MANES_04G108800</fullName>
    </submittedName>
</protein>
<name>A0A2P2MWY7_RHIMU</name>
<keyword evidence="1" id="KW-1133">Transmembrane helix</keyword>
<keyword evidence="1" id="KW-0472">Membrane</keyword>
<dbReference type="AlphaFoldDB" id="A0A2P2MWY7"/>
<dbReference type="EMBL" id="GGEC01054253">
    <property type="protein sequence ID" value="MBX34737.1"/>
    <property type="molecule type" value="Transcribed_RNA"/>
</dbReference>
<keyword evidence="1" id="KW-0812">Transmembrane</keyword>
<accession>A0A2P2MWY7</accession>
<reference evidence="2" key="1">
    <citation type="submission" date="2018-02" db="EMBL/GenBank/DDBJ databases">
        <title>Rhizophora mucronata_Transcriptome.</title>
        <authorList>
            <person name="Meera S.P."/>
            <person name="Sreeshan A."/>
            <person name="Augustine A."/>
        </authorList>
    </citation>
    <scope>NUCLEOTIDE SEQUENCE</scope>
    <source>
        <tissue evidence="2">Leaf</tissue>
    </source>
</reference>
<organism evidence="2">
    <name type="scientific">Rhizophora mucronata</name>
    <name type="common">Asiatic mangrove</name>
    <dbReference type="NCBI Taxonomy" id="61149"/>
    <lineage>
        <taxon>Eukaryota</taxon>
        <taxon>Viridiplantae</taxon>
        <taxon>Streptophyta</taxon>
        <taxon>Embryophyta</taxon>
        <taxon>Tracheophyta</taxon>
        <taxon>Spermatophyta</taxon>
        <taxon>Magnoliopsida</taxon>
        <taxon>eudicotyledons</taxon>
        <taxon>Gunneridae</taxon>
        <taxon>Pentapetalae</taxon>
        <taxon>rosids</taxon>
        <taxon>fabids</taxon>
        <taxon>Malpighiales</taxon>
        <taxon>Rhizophoraceae</taxon>
        <taxon>Rhizophora</taxon>
    </lineage>
</organism>
<feature type="transmembrane region" description="Helical" evidence="1">
    <location>
        <begin position="28"/>
        <end position="57"/>
    </location>
</feature>